<proteinExistence type="predicted"/>
<evidence type="ECO:0000313" key="3">
    <source>
        <dbReference type="Proteomes" id="UP000266915"/>
    </source>
</evidence>
<organism evidence="2 3">
    <name type="scientific">Plantibacter flavus</name>
    <dbReference type="NCBI Taxonomy" id="150123"/>
    <lineage>
        <taxon>Bacteria</taxon>
        <taxon>Bacillati</taxon>
        <taxon>Actinomycetota</taxon>
        <taxon>Actinomycetes</taxon>
        <taxon>Micrococcales</taxon>
        <taxon>Microbacteriaceae</taxon>
        <taxon>Plantibacter</taxon>
    </lineage>
</organism>
<name>A0A3N2C8A8_9MICO</name>
<feature type="region of interest" description="Disordered" evidence="1">
    <location>
        <begin position="279"/>
        <end position="353"/>
    </location>
</feature>
<dbReference type="AlphaFoldDB" id="A0A3N2C8A8"/>
<evidence type="ECO:0000313" key="2">
    <source>
        <dbReference type="EMBL" id="ROR83756.1"/>
    </source>
</evidence>
<dbReference type="EMBL" id="RKHL01000001">
    <property type="protein sequence ID" value="ROR83756.1"/>
    <property type="molecule type" value="Genomic_DNA"/>
</dbReference>
<evidence type="ECO:0000256" key="1">
    <source>
        <dbReference type="SAM" id="MobiDB-lite"/>
    </source>
</evidence>
<dbReference type="InterPro" id="IPR007362">
    <property type="entry name" value="DUF429"/>
</dbReference>
<dbReference type="Pfam" id="PF04250">
    <property type="entry name" value="DUF429"/>
    <property type="match status" value="1"/>
</dbReference>
<gene>
    <name evidence="2" type="ORF">EDD42_3873</name>
</gene>
<reference evidence="2 3" key="1">
    <citation type="submission" date="2018-11" db="EMBL/GenBank/DDBJ databases">
        <title>Sequencing the genomes of 1000 actinobacteria strains.</title>
        <authorList>
            <person name="Klenk H.-P."/>
        </authorList>
    </citation>
    <scope>NUCLEOTIDE SEQUENCE [LARGE SCALE GENOMIC DNA]</scope>
    <source>
        <strain evidence="2 3">DSM 14012</strain>
    </source>
</reference>
<keyword evidence="3" id="KW-1185">Reference proteome</keyword>
<sequence>MTRFLGVDLAWGEGTGSRAANESGLVCIDETGTVIEAGWAVGIDAVVAWIVTTASPGSVIAVDAPLLVQNETGMRLCEREVGQRYGRWQVSAYPSNLGLPALGGVALFTALEAAGFQYFDGLSTPAADAVVFFEAYPHTTLVGAEEFGYPDARPRYKRLDPGLPVTERRRRRAEVCDDLVSRLQALSSATPPLDLDTHPVTALLSAEPSPLKESAHKHREDLIDAAICAWTASAWSRWGLERFQVLGASDAPDDRGRVPTLLAMARPEQRADPHIPVSAYSTSVSRQSSPPSTGCITKPPTTDHDLDEGHMKKKAYAQDDAPEGSNTIEFVPGGAANADASPAASTRAPSPAPTTVELLRSATWHLEHARVVGHPDDVEFEAARSALAEAVFDLEHVQYGETTRG</sequence>
<dbReference type="Proteomes" id="UP000266915">
    <property type="component" value="Unassembled WGS sequence"/>
</dbReference>
<protein>
    <submittedName>
        <fullName evidence="2">Putative RNase H-like nuclease</fullName>
    </submittedName>
</protein>
<feature type="compositionally biased region" description="Low complexity" evidence="1">
    <location>
        <begin position="281"/>
        <end position="293"/>
    </location>
</feature>
<dbReference type="RefSeq" id="WP_085511528.1">
    <property type="nucleotide sequence ID" value="NZ_FXAP01000002.1"/>
</dbReference>
<feature type="compositionally biased region" description="Low complexity" evidence="1">
    <location>
        <begin position="335"/>
        <end position="353"/>
    </location>
</feature>
<feature type="compositionally biased region" description="Basic and acidic residues" evidence="1">
    <location>
        <begin position="301"/>
        <end position="310"/>
    </location>
</feature>
<comment type="caution">
    <text evidence="2">The sequence shown here is derived from an EMBL/GenBank/DDBJ whole genome shotgun (WGS) entry which is preliminary data.</text>
</comment>
<accession>A0A3N2C8A8</accession>